<evidence type="ECO:0000259" key="3">
    <source>
        <dbReference type="Pfam" id="PF13556"/>
    </source>
</evidence>
<dbReference type="RefSeq" id="WP_046087041.1">
    <property type="nucleotide sequence ID" value="NZ_LAKD02000018.1"/>
</dbReference>
<feature type="domain" description="CdaR GGDEF-like" evidence="4">
    <location>
        <begin position="299"/>
        <end position="408"/>
    </location>
</feature>
<reference evidence="5" key="1">
    <citation type="submission" date="2016-12" db="EMBL/GenBank/DDBJ databases">
        <title>Genome sequence of Streptomyces antioxidans MUSC 164.</title>
        <authorList>
            <person name="Lee L.-H."/>
            <person name="Ser H.-L."/>
        </authorList>
    </citation>
    <scope>NUCLEOTIDE SEQUENCE [LARGE SCALE GENOMIC DNA]</scope>
    <source>
        <strain evidence="5">MUSC 164</strain>
    </source>
</reference>
<feature type="domain" description="PucR C-terminal helix-turn-helix" evidence="3">
    <location>
        <begin position="460"/>
        <end position="518"/>
    </location>
</feature>
<dbReference type="PANTHER" id="PTHR33744">
    <property type="entry name" value="CARBOHYDRATE DIACID REGULATOR"/>
    <property type="match status" value="1"/>
</dbReference>
<proteinExistence type="inferred from homology"/>
<sequence length="538" mass="58037">MALSVAAALQLEVFGRTSARVYAGEENLDHTIRWVHPVEIPDIAQFLTGGELLLTAGLGVGRTAGEQRRYIREVSAAGASALVIELSGRAFTVMPPALVDEARRLGFPLVGLADELPFVEVSAQVHELIADERNSDLVAFERLNADFIHLLLASRSHVSFAEALAHHIGSPVVLEDIDHQVVAYAGGTAETDLLMRNWGLHARMAHQAGVPGGQHNKSSVVRSHDEPGCTRRMIVLRGEAWGWIHVFHGEGELTGVDAYALDRAADTIAIALLGDRESGVRASHRQSSLINRLLLGDITGEQFVDRALRIGRDLRDRPLAAVVLCKDPDSDGAAEAVLESLLTSLKVPAVVADIGEHVLAVAGLTNPLSAQQLTDRLDRDGVRAGVSRGVPAAQLVDAARQARTAASVAATRDQPTTLHFDRLGVLRLLVSLADGLELRRYIDDELGPLLHHDATESNPLLPTLRAYLAADGNKSRAAEALFIQRRTLYYRIERLNNLLGRSVDDPEVRGGLSLALRALDLLESGQPLQPPGPRKPIA</sequence>
<keyword evidence="6" id="KW-1185">Reference proteome</keyword>
<evidence type="ECO:0000259" key="2">
    <source>
        <dbReference type="Pfam" id="PF07905"/>
    </source>
</evidence>
<comment type="caution">
    <text evidence="5">The sequence shown here is derived from an EMBL/GenBank/DDBJ whole genome shotgun (WGS) entry which is preliminary data.</text>
</comment>
<comment type="similarity">
    <text evidence="1">Belongs to the CdaR family.</text>
</comment>
<evidence type="ECO:0000259" key="4">
    <source>
        <dbReference type="Pfam" id="PF17853"/>
    </source>
</evidence>
<feature type="domain" description="Purine catabolism PurC-like" evidence="2">
    <location>
        <begin position="8"/>
        <end position="129"/>
    </location>
</feature>
<dbReference type="Pfam" id="PF07905">
    <property type="entry name" value="PucR"/>
    <property type="match status" value="1"/>
</dbReference>
<dbReference type="InterPro" id="IPR042070">
    <property type="entry name" value="PucR_C-HTH_sf"/>
</dbReference>
<dbReference type="PANTHER" id="PTHR33744:SF7">
    <property type="entry name" value="PUCR FAMILY TRANSCRIPTIONAL REGULATOR"/>
    <property type="match status" value="1"/>
</dbReference>
<dbReference type="InterPro" id="IPR051448">
    <property type="entry name" value="CdaR-like_regulators"/>
</dbReference>
<dbReference type="InterPro" id="IPR012914">
    <property type="entry name" value="PucR_dom"/>
</dbReference>
<dbReference type="InterPro" id="IPR009057">
    <property type="entry name" value="Homeodomain-like_sf"/>
</dbReference>
<dbReference type="Pfam" id="PF13556">
    <property type="entry name" value="HTH_30"/>
    <property type="match status" value="1"/>
</dbReference>
<dbReference type="EMBL" id="LAKD02000018">
    <property type="protein sequence ID" value="OPF81729.1"/>
    <property type="molecule type" value="Genomic_DNA"/>
</dbReference>
<gene>
    <name evidence="5" type="ORF">VT50_0208650</name>
</gene>
<dbReference type="Proteomes" id="UP000033615">
    <property type="component" value="Unassembled WGS sequence"/>
</dbReference>
<name>A0A1V4D8H7_9ACTN</name>
<dbReference type="Pfam" id="PF17853">
    <property type="entry name" value="GGDEF_2"/>
    <property type="match status" value="1"/>
</dbReference>
<evidence type="ECO:0000313" key="5">
    <source>
        <dbReference type="EMBL" id="OPF81729.1"/>
    </source>
</evidence>
<evidence type="ECO:0000256" key="1">
    <source>
        <dbReference type="ARBA" id="ARBA00006754"/>
    </source>
</evidence>
<dbReference type="OrthoDB" id="2973014at2"/>
<protein>
    <submittedName>
        <fullName evidence="5">PucR family transcriptional regulator</fullName>
    </submittedName>
</protein>
<dbReference type="InterPro" id="IPR025736">
    <property type="entry name" value="PucR_C-HTH_dom"/>
</dbReference>
<dbReference type="InterPro" id="IPR041522">
    <property type="entry name" value="CdaR_GGDEF"/>
</dbReference>
<dbReference type="AlphaFoldDB" id="A0A1V4D8H7"/>
<dbReference type="SUPFAM" id="SSF46689">
    <property type="entry name" value="Homeodomain-like"/>
    <property type="match status" value="1"/>
</dbReference>
<evidence type="ECO:0000313" key="6">
    <source>
        <dbReference type="Proteomes" id="UP000033615"/>
    </source>
</evidence>
<organism evidence="5 6">
    <name type="scientific">Streptomyces antioxidans</name>
    <dbReference type="NCBI Taxonomy" id="1507734"/>
    <lineage>
        <taxon>Bacteria</taxon>
        <taxon>Bacillati</taxon>
        <taxon>Actinomycetota</taxon>
        <taxon>Actinomycetes</taxon>
        <taxon>Kitasatosporales</taxon>
        <taxon>Streptomycetaceae</taxon>
        <taxon>Streptomyces</taxon>
    </lineage>
</organism>
<dbReference type="Gene3D" id="1.10.10.2840">
    <property type="entry name" value="PucR C-terminal helix-turn-helix domain"/>
    <property type="match status" value="1"/>
</dbReference>
<accession>A0A1V4D8H7</accession>